<dbReference type="GeneID" id="19269569"/>
<evidence type="ECO:0000313" key="4">
    <source>
        <dbReference type="EMBL" id="ETS82680.1"/>
    </source>
</evidence>
<dbReference type="InterPro" id="IPR036291">
    <property type="entry name" value="NAD(P)-bd_dom_sf"/>
</dbReference>
<reference evidence="5" key="1">
    <citation type="journal article" date="2015" name="BMC Genomics">
        <title>Genomic and transcriptomic analysis of the endophytic fungus Pestalotiopsis fici reveals its lifestyle and high potential for synthesis of natural products.</title>
        <authorList>
            <person name="Wang X."/>
            <person name="Zhang X."/>
            <person name="Liu L."/>
            <person name="Xiang M."/>
            <person name="Wang W."/>
            <person name="Sun X."/>
            <person name="Che Y."/>
            <person name="Guo L."/>
            <person name="Liu G."/>
            <person name="Guo L."/>
            <person name="Wang C."/>
            <person name="Yin W.B."/>
            <person name="Stadler M."/>
            <person name="Zhang X."/>
            <person name="Liu X."/>
        </authorList>
    </citation>
    <scope>NUCLEOTIDE SEQUENCE [LARGE SCALE GENOMIC DNA]</scope>
    <source>
        <strain evidence="5">W106-1 / CGMCC3.15140</strain>
    </source>
</reference>
<protein>
    <recommendedName>
        <fullName evidence="2">3beta-hydroxysteroid 3-dehydrogenase</fullName>
        <ecNumber evidence="2">1.1.1.270</ecNumber>
    </recommendedName>
</protein>
<dbReference type="GO" id="GO:0000253">
    <property type="term" value="F:3-beta-hydroxysteroid 3-dehydrogenase (NADP+) activity"/>
    <property type="evidence" value="ECO:0007669"/>
    <property type="project" value="UniProtKB-EC"/>
</dbReference>
<dbReference type="GO" id="GO:0005789">
    <property type="term" value="C:endoplasmic reticulum membrane"/>
    <property type="evidence" value="ECO:0007669"/>
    <property type="project" value="TreeGrafter"/>
</dbReference>
<comment type="pathway">
    <text evidence="1">Steroid biosynthesis; zymosterol biosynthesis; zymosterol from lanosterol: step 5/6.</text>
</comment>
<dbReference type="Proteomes" id="UP000030651">
    <property type="component" value="Unassembled WGS sequence"/>
</dbReference>
<name>W3X9E3_PESFW</name>
<dbReference type="eggNOG" id="KOG1208">
    <property type="taxonomic scope" value="Eukaryota"/>
</dbReference>
<evidence type="ECO:0000256" key="1">
    <source>
        <dbReference type="ARBA" id="ARBA00023589"/>
    </source>
</evidence>
<sequence>MAHQTGTIVLTGANGGLGSAMVSRIVTDENLSASHGIYTVRDTRSPGALQAALNKASSSSSSTSVHSHEEISLDLSRLDNVRKVAAVINAQVEAGTIPPIRAIILNAGFEEADQQTWNEDGLDMSFVVNYLGHWLLTVLLLQSMDRERGRIVWISSWSQDPKNSHNQRYGAYKEERYKNMVLDDLEPLAKGTWSSKADDKTNWAAAYRRYGASKMCCVAMIHELQKRLDQDPVLKNISVLAIDPGGMDTGIIRHSPWLVRVLFFKIFVGLFSGLMVRRKPNGTWRTPKKSARDVLAAALASGPPPLSERPKGVYLNGTVLGEYNLEAKDPKKGQIIWEGSVRFAQLREVETALQNWR</sequence>
<dbReference type="AlphaFoldDB" id="W3X9E3"/>
<evidence type="ECO:0000256" key="2">
    <source>
        <dbReference type="ARBA" id="ARBA00023621"/>
    </source>
</evidence>
<evidence type="ECO:0000313" key="5">
    <source>
        <dbReference type="Proteomes" id="UP000030651"/>
    </source>
</evidence>
<dbReference type="OrthoDB" id="191139at2759"/>
<keyword evidence="3" id="KW-0812">Transmembrane</keyword>
<dbReference type="PANTHER" id="PTHR43647">
    <property type="entry name" value="DEHYDROGENASE"/>
    <property type="match status" value="1"/>
</dbReference>
<evidence type="ECO:0000256" key="3">
    <source>
        <dbReference type="SAM" id="Phobius"/>
    </source>
</evidence>
<dbReference type="RefSeq" id="XP_007831328.1">
    <property type="nucleotide sequence ID" value="XM_007833137.1"/>
</dbReference>
<dbReference type="GO" id="GO:0005741">
    <property type="term" value="C:mitochondrial outer membrane"/>
    <property type="evidence" value="ECO:0007669"/>
    <property type="project" value="TreeGrafter"/>
</dbReference>
<feature type="transmembrane region" description="Helical" evidence="3">
    <location>
        <begin position="257"/>
        <end position="276"/>
    </location>
</feature>
<dbReference type="OMA" id="TMLVNWE"/>
<dbReference type="InParanoid" id="W3X9E3"/>
<keyword evidence="5" id="KW-1185">Reference proteome</keyword>
<keyword evidence="3" id="KW-1133">Transmembrane helix</keyword>
<keyword evidence="3" id="KW-0472">Membrane</keyword>
<dbReference type="SUPFAM" id="SSF51735">
    <property type="entry name" value="NAD(P)-binding Rossmann-fold domains"/>
    <property type="match status" value="1"/>
</dbReference>
<dbReference type="InterPro" id="IPR002347">
    <property type="entry name" value="SDR_fam"/>
</dbReference>
<organism evidence="4 5">
    <name type="scientific">Pestalotiopsis fici (strain W106-1 / CGMCC3.15140)</name>
    <dbReference type="NCBI Taxonomy" id="1229662"/>
    <lineage>
        <taxon>Eukaryota</taxon>
        <taxon>Fungi</taxon>
        <taxon>Dikarya</taxon>
        <taxon>Ascomycota</taxon>
        <taxon>Pezizomycotina</taxon>
        <taxon>Sordariomycetes</taxon>
        <taxon>Xylariomycetidae</taxon>
        <taxon>Amphisphaeriales</taxon>
        <taxon>Sporocadaceae</taxon>
        <taxon>Pestalotiopsis</taxon>
    </lineage>
</organism>
<dbReference type="PANTHER" id="PTHR43647:SF4">
    <property type="entry name" value="KETOREDUCTASE (KR) DOMAIN-CONTAINING PROTEIN"/>
    <property type="match status" value="1"/>
</dbReference>
<dbReference type="Pfam" id="PF00106">
    <property type="entry name" value="adh_short"/>
    <property type="match status" value="1"/>
</dbReference>
<dbReference type="Gene3D" id="3.40.50.720">
    <property type="entry name" value="NAD(P)-binding Rossmann-like Domain"/>
    <property type="match status" value="1"/>
</dbReference>
<gene>
    <name evidence="4" type="ORF">PFICI_04556</name>
</gene>
<dbReference type="GO" id="GO:0005811">
    <property type="term" value="C:lipid droplet"/>
    <property type="evidence" value="ECO:0007669"/>
    <property type="project" value="TreeGrafter"/>
</dbReference>
<accession>W3X9E3</accession>
<dbReference type="PRINTS" id="PR00081">
    <property type="entry name" value="GDHRDH"/>
</dbReference>
<dbReference type="EMBL" id="KI912111">
    <property type="protein sequence ID" value="ETS82680.1"/>
    <property type="molecule type" value="Genomic_DNA"/>
</dbReference>
<proteinExistence type="predicted"/>
<dbReference type="KEGG" id="pfy:PFICI_04556"/>
<dbReference type="InterPro" id="IPR051593">
    <property type="entry name" value="Ergosterol_Biosynth_ERG27"/>
</dbReference>
<dbReference type="HOGENOM" id="CLU_010194_44_3_1"/>
<dbReference type="EC" id="1.1.1.270" evidence="2"/>